<evidence type="ECO:0000313" key="2">
    <source>
        <dbReference type="EMBL" id="VEL26903.1"/>
    </source>
</evidence>
<accession>A0A448X3E1</accession>
<dbReference type="Proteomes" id="UP000784294">
    <property type="component" value="Unassembled WGS sequence"/>
</dbReference>
<protein>
    <submittedName>
        <fullName evidence="2">Uncharacterized protein</fullName>
    </submittedName>
</protein>
<dbReference type="AlphaFoldDB" id="A0A448X3E1"/>
<name>A0A448X3E1_9PLAT</name>
<dbReference type="EMBL" id="CAAALY010083567">
    <property type="protein sequence ID" value="VEL26903.1"/>
    <property type="molecule type" value="Genomic_DNA"/>
</dbReference>
<evidence type="ECO:0000256" key="1">
    <source>
        <dbReference type="SAM" id="MobiDB-lite"/>
    </source>
</evidence>
<comment type="caution">
    <text evidence="2">The sequence shown here is derived from an EMBL/GenBank/DDBJ whole genome shotgun (WGS) entry which is preliminary data.</text>
</comment>
<organism evidence="2 3">
    <name type="scientific">Protopolystoma xenopodis</name>
    <dbReference type="NCBI Taxonomy" id="117903"/>
    <lineage>
        <taxon>Eukaryota</taxon>
        <taxon>Metazoa</taxon>
        <taxon>Spiralia</taxon>
        <taxon>Lophotrochozoa</taxon>
        <taxon>Platyhelminthes</taxon>
        <taxon>Monogenea</taxon>
        <taxon>Polyopisthocotylea</taxon>
        <taxon>Polystomatidea</taxon>
        <taxon>Polystomatidae</taxon>
        <taxon>Protopolystoma</taxon>
    </lineage>
</organism>
<evidence type="ECO:0000313" key="3">
    <source>
        <dbReference type="Proteomes" id="UP000784294"/>
    </source>
</evidence>
<sequence>MDGRGTRGLLLKEICVRGEGLQKGLEEGRDSSNGVRRGVVKEAGTKATEMSGTSVNSKTLEEFPMATAESIASDIRIDHKFCEEEDDEEVVDVETVISEEKAPTKTPFSSPPIMRTTSAQRQHLSPPPISHQSSISLAASVLDGTNKQPSWKVGGPTVIQMARPQYCMYCGAHFPSSPTGLDNSELWAHSVRCAQQPNTRALTTVSSGTEGLDTVLCRPNRTALPLSPPKSIAFQPSVIQTPTCTPSCPHLPVFVSTPPVFTASATLKSAGEPETQSPQVRWESSEPAGERRVHQAEIEATQAHYLQFMGAWLTQLLWQIGEPNNSLADIKGAFAQSLLRQCCCE</sequence>
<feature type="region of interest" description="Disordered" evidence="1">
    <location>
        <begin position="269"/>
        <end position="288"/>
    </location>
</feature>
<gene>
    <name evidence="2" type="ORF">PXEA_LOCUS20343</name>
</gene>
<reference evidence="2" key="1">
    <citation type="submission" date="2018-11" db="EMBL/GenBank/DDBJ databases">
        <authorList>
            <consortium name="Pathogen Informatics"/>
        </authorList>
    </citation>
    <scope>NUCLEOTIDE SEQUENCE</scope>
</reference>
<proteinExistence type="predicted"/>
<keyword evidence="3" id="KW-1185">Reference proteome</keyword>
<feature type="region of interest" description="Disordered" evidence="1">
    <location>
        <begin position="101"/>
        <end position="131"/>
    </location>
</feature>